<dbReference type="Gene3D" id="3.50.50.60">
    <property type="entry name" value="FAD/NAD(P)-binding domain"/>
    <property type="match status" value="2"/>
</dbReference>
<dbReference type="PANTHER" id="PTHR46091:SF3">
    <property type="entry name" value="AMINE OXIDASE DOMAIN-CONTAINING PROTEIN"/>
    <property type="match status" value="1"/>
</dbReference>
<gene>
    <name evidence="7" type="ORF">MNBD_UNCLBAC01-987</name>
</gene>
<evidence type="ECO:0000256" key="4">
    <source>
        <dbReference type="ARBA" id="ARBA00022857"/>
    </source>
</evidence>
<feature type="transmembrane region" description="Helical" evidence="6">
    <location>
        <begin position="468"/>
        <end position="487"/>
    </location>
</feature>
<keyword evidence="1" id="KW-0285">Flavoprotein</keyword>
<dbReference type="SUPFAM" id="SSF51905">
    <property type="entry name" value="FAD/NAD(P)-binding domain"/>
    <property type="match status" value="1"/>
</dbReference>
<organism evidence="7">
    <name type="scientific">hydrothermal vent metagenome</name>
    <dbReference type="NCBI Taxonomy" id="652676"/>
    <lineage>
        <taxon>unclassified sequences</taxon>
        <taxon>metagenomes</taxon>
        <taxon>ecological metagenomes</taxon>
    </lineage>
</organism>
<evidence type="ECO:0000256" key="2">
    <source>
        <dbReference type="ARBA" id="ARBA00022729"/>
    </source>
</evidence>
<keyword evidence="6" id="KW-0472">Membrane</keyword>
<dbReference type="InterPro" id="IPR052206">
    <property type="entry name" value="Retinol_saturase"/>
</dbReference>
<evidence type="ECO:0000256" key="6">
    <source>
        <dbReference type="SAM" id="Phobius"/>
    </source>
</evidence>
<sequence length="502" mass="56592">MEHYDDIVVGSGISGLTLAHLLGLNGHKVLLLEKSRYIGGSMSRYVRKGIPVDTGFHFTGGFLNKGVLHDMLSVLGVNDYIQPVYLSDEKGQKYAFESDQATYSMPNGVKDFCSKLKEYFPQETEGIDHFFNLAKRIYEETLSLDLLKISQSPKSLDEDYISLKDTLDKLFKNNHIKTILGTYCMCYGGKPSEVSIANHCRVAYGLYDAVVRIKNGGDAFVKAFKDHFEPLGINIKKGTFISECADIKNNRVGRFVLNTGEEVTCDQCIFTIHPKEVLKTLPKDHLSKAFVQRVEDFESSIGFFSVHGVVESEPEAESNGFTPGIVSIFPSDDLDQLLDPDNVESSVLVLMKSLETRKGKIHKILTAMEPAFVEQVEKWKDSKTGKRPKSYYEYKEKRVASIEKRILDYYPEYKDTYRTISAASILTYRDYLNSHDGAAYGVKQKMGQFNLFGKLPLRNVYAAGQSSILPGVVGAMMSSFLVSRTIIGREKYDNFIRDRIIR</sequence>
<keyword evidence="6" id="KW-1133">Transmembrane helix</keyword>
<evidence type="ECO:0000313" key="7">
    <source>
        <dbReference type="EMBL" id="VAX36093.1"/>
    </source>
</evidence>
<dbReference type="PANTHER" id="PTHR46091">
    <property type="entry name" value="BLR7054 PROTEIN"/>
    <property type="match status" value="1"/>
</dbReference>
<keyword evidence="4" id="KW-0521">NADP</keyword>
<accession>A0A3B1DH39</accession>
<keyword evidence="3" id="KW-0274">FAD</keyword>
<dbReference type="Pfam" id="PF13450">
    <property type="entry name" value="NAD_binding_8"/>
    <property type="match status" value="1"/>
</dbReference>
<evidence type="ECO:0000256" key="1">
    <source>
        <dbReference type="ARBA" id="ARBA00022630"/>
    </source>
</evidence>
<name>A0A3B1DH39_9ZZZZ</name>
<evidence type="ECO:0000256" key="5">
    <source>
        <dbReference type="ARBA" id="ARBA00023027"/>
    </source>
</evidence>
<keyword evidence="5" id="KW-0520">NAD</keyword>
<keyword evidence="6" id="KW-0812">Transmembrane</keyword>
<dbReference type="InterPro" id="IPR036188">
    <property type="entry name" value="FAD/NAD-bd_sf"/>
</dbReference>
<dbReference type="EMBL" id="UOGJ01000080">
    <property type="protein sequence ID" value="VAX36093.1"/>
    <property type="molecule type" value="Genomic_DNA"/>
</dbReference>
<evidence type="ECO:0000256" key="3">
    <source>
        <dbReference type="ARBA" id="ARBA00022827"/>
    </source>
</evidence>
<dbReference type="AlphaFoldDB" id="A0A3B1DH39"/>
<keyword evidence="7" id="KW-0413">Isomerase</keyword>
<keyword evidence="2" id="KW-0732">Signal</keyword>
<dbReference type="GO" id="GO:0016853">
    <property type="term" value="F:isomerase activity"/>
    <property type="evidence" value="ECO:0007669"/>
    <property type="project" value="UniProtKB-KW"/>
</dbReference>
<proteinExistence type="predicted"/>
<reference evidence="7" key="1">
    <citation type="submission" date="2018-06" db="EMBL/GenBank/DDBJ databases">
        <authorList>
            <person name="Zhirakovskaya E."/>
        </authorList>
    </citation>
    <scope>NUCLEOTIDE SEQUENCE</scope>
</reference>
<protein>
    <submittedName>
        <fullName evidence="7">Carotenoid cis-trans isomerase</fullName>
    </submittedName>
</protein>